<dbReference type="NCBIfam" id="TIGR02532">
    <property type="entry name" value="IV_pilin_GFxxxE"/>
    <property type="match status" value="1"/>
</dbReference>
<dbReference type="RefSeq" id="WP_169505448.1">
    <property type="nucleotide sequence ID" value="NZ_JABBPN010000011.1"/>
</dbReference>
<evidence type="ECO:0000256" key="2">
    <source>
        <dbReference type="ARBA" id="ARBA00023287"/>
    </source>
</evidence>
<evidence type="ECO:0000256" key="1">
    <source>
        <dbReference type="ARBA" id="ARBA00004241"/>
    </source>
</evidence>
<feature type="transmembrane region" description="Helical" evidence="3">
    <location>
        <begin position="12"/>
        <end position="34"/>
    </location>
</feature>
<dbReference type="Proteomes" id="UP000565468">
    <property type="component" value="Unassembled WGS sequence"/>
</dbReference>
<keyword evidence="5" id="KW-1185">Reference proteome</keyword>
<evidence type="ECO:0000313" key="5">
    <source>
        <dbReference type="Proteomes" id="UP000565468"/>
    </source>
</evidence>
<dbReference type="AlphaFoldDB" id="A0A848M681"/>
<evidence type="ECO:0000256" key="3">
    <source>
        <dbReference type="SAM" id="Phobius"/>
    </source>
</evidence>
<keyword evidence="3" id="KW-0472">Membrane</keyword>
<organism evidence="4 5">
    <name type="scientific">Paenibacillus lemnae</name>
    <dbReference type="NCBI Taxonomy" id="1330551"/>
    <lineage>
        <taxon>Bacteria</taxon>
        <taxon>Bacillati</taxon>
        <taxon>Bacillota</taxon>
        <taxon>Bacilli</taxon>
        <taxon>Bacillales</taxon>
        <taxon>Paenibacillaceae</taxon>
        <taxon>Paenibacillus</taxon>
    </lineage>
</organism>
<protein>
    <submittedName>
        <fullName evidence="4">Type II secretion system protein</fullName>
    </submittedName>
</protein>
<evidence type="ECO:0000313" key="4">
    <source>
        <dbReference type="EMBL" id="NMO96658.1"/>
    </source>
</evidence>
<name>A0A848M681_PAELE</name>
<proteinExistence type="predicted"/>
<accession>A0A848M681</accession>
<dbReference type="PROSITE" id="PS00409">
    <property type="entry name" value="PROKAR_NTER_METHYL"/>
    <property type="match status" value="1"/>
</dbReference>
<keyword evidence="2" id="KW-0178">Competence</keyword>
<sequence>MNKTFLKEQGFTLLEVLAAIVILSIVSLVLTSYFSNALSYSKYNQNKTVMVNLARNALFYMEKQDYDKIKELFEKREAGQPPSIQGRRCSSAGACAYSSLFKNAEVLPDVLNPVINNVQFELEIAYQEGLHDNMKTETRGAEAIAGSGEKQMADYLIPLSVKVTGPGGPRGKTVETVVEGYISDEKIR</sequence>
<reference evidence="4 5" key="1">
    <citation type="submission" date="2020-04" db="EMBL/GenBank/DDBJ databases">
        <title>Paenibacillus algicola sp. nov., a novel marine bacterium producing alginate lyase.</title>
        <authorList>
            <person name="Huang H."/>
        </authorList>
    </citation>
    <scope>NUCLEOTIDE SEQUENCE [LARGE SCALE GENOMIC DNA]</scope>
    <source>
        <strain evidence="4 5">L7-75</strain>
    </source>
</reference>
<comment type="caution">
    <text evidence="4">The sequence shown here is derived from an EMBL/GenBank/DDBJ whole genome shotgun (WGS) entry which is preliminary data.</text>
</comment>
<keyword evidence="3" id="KW-1133">Transmembrane helix</keyword>
<dbReference type="InterPro" id="IPR012902">
    <property type="entry name" value="N_methyl_site"/>
</dbReference>
<dbReference type="Pfam" id="PF07963">
    <property type="entry name" value="N_methyl"/>
    <property type="match status" value="1"/>
</dbReference>
<dbReference type="EMBL" id="JABBPN010000011">
    <property type="protein sequence ID" value="NMO96658.1"/>
    <property type="molecule type" value="Genomic_DNA"/>
</dbReference>
<keyword evidence="3" id="KW-0812">Transmembrane</keyword>
<comment type="subcellular location">
    <subcellularLocation>
        <location evidence="1">Cell surface</location>
    </subcellularLocation>
</comment>
<dbReference type="GO" id="GO:0030420">
    <property type="term" value="P:establishment of competence for transformation"/>
    <property type="evidence" value="ECO:0007669"/>
    <property type="project" value="UniProtKB-KW"/>
</dbReference>
<gene>
    <name evidence="4" type="ORF">HII30_12840</name>
</gene>
<dbReference type="GO" id="GO:0009986">
    <property type="term" value="C:cell surface"/>
    <property type="evidence" value="ECO:0007669"/>
    <property type="project" value="UniProtKB-SubCell"/>
</dbReference>